<sequence>MAANRVDNPGLGRILHKVTLYLILVNLGLLLGYGLQLPALGLGSFVPISLLLVLYQLVITRLMYLEARRSNDGYLIYPVVLAGLILCLLLVGSVLTS</sequence>
<keyword evidence="1" id="KW-1133">Transmembrane helix</keyword>
<organism evidence="2 3">
    <name type="scientific">Zobellella iuensis</name>
    <dbReference type="NCBI Taxonomy" id="2803811"/>
    <lineage>
        <taxon>Bacteria</taxon>
        <taxon>Pseudomonadati</taxon>
        <taxon>Pseudomonadota</taxon>
        <taxon>Gammaproteobacteria</taxon>
        <taxon>Aeromonadales</taxon>
        <taxon>Aeromonadaceae</taxon>
        <taxon>Zobellella</taxon>
    </lineage>
</organism>
<gene>
    <name evidence="2" type="ORF">JKV55_16090</name>
</gene>
<dbReference type="EMBL" id="JAERTZ010000026">
    <property type="protein sequence ID" value="MBL1378836.1"/>
    <property type="molecule type" value="Genomic_DNA"/>
</dbReference>
<keyword evidence="3" id="KW-1185">Reference proteome</keyword>
<name>A0ABS1QVE6_9GAMM</name>
<keyword evidence="1" id="KW-0812">Transmembrane</keyword>
<comment type="caution">
    <text evidence="2">The sequence shown here is derived from an EMBL/GenBank/DDBJ whole genome shotgun (WGS) entry which is preliminary data.</text>
</comment>
<evidence type="ECO:0000256" key="1">
    <source>
        <dbReference type="SAM" id="Phobius"/>
    </source>
</evidence>
<evidence type="ECO:0000313" key="2">
    <source>
        <dbReference type="EMBL" id="MBL1378836.1"/>
    </source>
</evidence>
<feature type="transmembrane region" description="Helical" evidence="1">
    <location>
        <begin position="74"/>
        <end position="95"/>
    </location>
</feature>
<proteinExistence type="predicted"/>
<accession>A0ABS1QVE6</accession>
<dbReference type="RefSeq" id="WP_202087823.1">
    <property type="nucleotide sequence ID" value="NZ_JAERTZ010000026.1"/>
</dbReference>
<evidence type="ECO:0008006" key="4">
    <source>
        <dbReference type="Google" id="ProtNLM"/>
    </source>
</evidence>
<feature type="transmembrane region" description="Helical" evidence="1">
    <location>
        <begin position="18"/>
        <end position="36"/>
    </location>
</feature>
<protein>
    <recommendedName>
        <fullName evidence="4">Cytochrome C oxidase subunit IV</fullName>
    </recommendedName>
</protein>
<feature type="transmembrane region" description="Helical" evidence="1">
    <location>
        <begin position="42"/>
        <end position="62"/>
    </location>
</feature>
<dbReference type="Proteomes" id="UP000638570">
    <property type="component" value="Unassembled WGS sequence"/>
</dbReference>
<reference evidence="3" key="1">
    <citation type="submission" date="2021-01" db="EMBL/GenBank/DDBJ databases">
        <title>Genome public.</title>
        <authorList>
            <person name="Liu C."/>
            <person name="Sun Q."/>
        </authorList>
    </citation>
    <scope>NUCLEOTIDE SEQUENCE [LARGE SCALE GENOMIC DNA]</scope>
    <source>
        <strain evidence="3">CGMCC 1.18722</strain>
    </source>
</reference>
<evidence type="ECO:0000313" key="3">
    <source>
        <dbReference type="Proteomes" id="UP000638570"/>
    </source>
</evidence>
<keyword evidence="1" id="KW-0472">Membrane</keyword>